<accession>A0A6G9QHZ5</accession>
<keyword evidence="2" id="KW-1185">Reference proteome</keyword>
<proteinExistence type="predicted"/>
<dbReference type="EMBL" id="CP050313">
    <property type="protein sequence ID" value="QIR14092.1"/>
    <property type="molecule type" value="Genomic_DNA"/>
</dbReference>
<dbReference type="PANTHER" id="PTHR35145">
    <property type="entry name" value="CYTOPLASMIC PROTEIN-RELATED"/>
    <property type="match status" value="1"/>
</dbReference>
<dbReference type="Proteomes" id="UP000502608">
    <property type="component" value="Chromosome"/>
</dbReference>
<organism evidence="1 2">
    <name type="scientific">Shewanella aestuarii</name>
    <dbReference type="NCBI Taxonomy" id="1028752"/>
    <lineage>
        <taxon>Bacteria</taxon>
        <taxon>Pseudomonadati</taxon>
        <taxon>Pseudomonadota</taxon>
        <taxon>Gammaproteobacteria</taxon>
        <taxon>Alteromonadales</taxon>
        <taxon>Shewanellaceae</taxon>
        <taxon>Shewanella</taxon>
    </lineage>
</organism>
<dbReference type="InterPro" id="IPR058532">
    <property type="entry name" value="YjbR/MT2646/Rv2570-like"/>
</dbReference>
<gene>
    <name evidence="1" type="ORF">HBH39_05975</name>
</gene>
<evidence type="ECO:0000313" key="2">
    <source>
        <dbReference type="Proteomes" id="UP000502608"/>
    </source>
</evidence>
<dbReference type="KEGG" id="saes:HBH39_05975"/>
<dbReference type="Pfam" id="PF04237">
    <property type="entry name" value="YjbR"/>
    <property type="match status" value="1"/>
</dbReference>
<reference evidence="1 2" key="1">
    <citation type="submission" date="2020-03" db="EMBL/GenBank/DDBJ databases">
        <title>Complete genome sequence of Shewanella sp.</title>
        <authorList>
            <person name="Kim Y.-S."/>
            <person name="Kim S.-J."/>
            <person name="Jung H.-K."/>
            <person name="Kim K.-H."/>
        </authorList>
    </citation>
    <scope>NUCLEOTIDE SEQUENCE [LARGE SCALE GENOMIC DNA]</scope>
    <source>
        <strain evidence="1 2">PN3F2</strain>
    </source>
</reference>
<protein>
    <submittedName>
        <fullName evidence="1">MmcQ/YjbR family DNA-binding protein</fullName>
    </submittedName>
</protein>
<dbReference type="Gene3D" id="3.90.1150.30">
    <property type="match status" value="1"/>
</dbReference>
<dbReference type="SUPFAM" id="SSF142906">
    <property type="entry name" value="YjbR-like"/>
    <property type="match status" value="1"/>
</dbReference>
<dbReference type="AlphaFoldDB" id="A0A6G9QHZ5"/>
<dbReference type="PANTHER" id="PTHR35145:SF1">
    <property type="entry name" value="CYTOPLASMIC PROTEIN"/>
    <property type="match status" value="1"/>
</dbReference>
<name>A0A6G9QHZ5_9GAMM</name>
<dbReference type="InterPro" id="IPR038056">
    <property type="entry name" value="YjbR-like_sf"/>
</dbReference>
<dbReference type="GO" id="GO:0003677">
    <property type="term" value="F:DNA binding"/>
    <property type="evidence" value="ECO:0007669"/>
    <property type="project" value="UniProtKB-KW"/>
</dbReference>
<dbReference type="RefSeq" id="WP_167676494.1">
    <property type="nucleotide sequence ID" value="NZ_CP050313.1"/>
</dbReference>
<dbReference type="InterPro" id="IPR007351">
    <property type="entry name" value="YjbR"/>
</dbReference>
<sequence length="119" mass="13754">MDFESLQQYLLAKPETHVDFPFGEDVHVFKVKNKMFALIGQRNDLLMLNLKCDPDEANALRDIFPAITAGYHMDKKHWISVYFDCTVPDGEVKRLIDNSFLLVVNSMPKKDQTSIKLHL</sequence>
<keyword evidence="1" id="KW-0238">DNA-binding</keyword>
<evidence type="ECO:0000313" key="1">
    <source>
        <dbReference type="EMBL" id="QIR14092.1"/>
    </source>
</evidence>